<dbReference type="RefSeq" id="WP_216872603.1">
    <property type="nucleotide sequence ID" value="NZ_JAERQM010000001.1"/>
</dbReference>
<keyword evidence="2" id="KW-1185">Reference proteome</keyword>
<organism evidence="1 2">
    <name type="scientific">Falsiroseomonas oleicola</name>
    <dbReference type="NCBI Taxonomy" id="2801474"/>
    <lineage>
        <taxon>Bacteria</taxon>
        <taxon>Pseudomonadati</taxon>
        <taxon>Pseudomonadota</taxon>
        <taxon>Alphaproteobacteria</taxon>
        <taxon>Acetobacterales</taxon>
        <taxon>Roseomonadaceae</taxon>
        <taxon>Falsiroseomonas</taxon>
    </lineage>
</organism>
<reference evidence="1 2" key="1">
    <citation type="submission" date="2021-01" db="EMBL/GenBank/DDBJ databases">
        <title>Roseomonas sp. nov, a bacterium isolated from an oil production mixture in Yumen Oilfield.</title>
        <authorList>
            <person name="Wu D."/>
        </authorList>
    </citation>
    <scope>NUCLEOTIDE SEQUENCE [LARGE SCALE GENOMIC DNA]</scope>
    <source>
        <strain evidence="1 2">ROY-5-3</strain>
    </source>
</reference>
<dbReference type="PANTHER" id="PTHR39169:SF1">
    <property type="entry name" value="MONOOXYGENASE YDHR-RELATED"/>
    <property type="match status" value="1"/>
</dbReference>
<protein>
    <submittedName>
        <fullName evidence="1">YdhR family protein</fullName>
    </submittedName>
</protein>
<name>A0ABS6H0Q6_9PROT</name>
<comment type="caution">
    <text evidence="1">The sequence shown here is derived from an EMBL/GenBank/DDBJ whole genome shotgun (WGS) entry which is preliminary data.</text>
</comment>
<gene>
    <name evidence="1" type="ORF">JJQ90_00950</name>
</gene>
<proteinExistence type="predicted"/>
<dbReference type="EMBL" id="JAERQM010000001">
    <property type="protein sequence ID" value="MBU8542250.1"/>
    <property type="molecule type" value="Genomic_DNA"/>
</dbReference>
<evidence type="ECO:0000313" key="1">
    <source>
        <dbReference type="EMBL" id="MBU8542250.1"/>
    </source>
</evidence>
<dbReference type="Pfam" id="PF08803">
    <property type="entry name" value="ydhR"/>
    <property type="match status" value="1"/>
</dbReference>
<accession>A0ABS6H0Q6</accession>
<dbReference type="InterPro" id="IPR014910">
    <property type="entry name" value="YdhR"/>
</dbReference>
<sequence>MQDGPTVLIFDFPNSAFGPERTEALRPLAEDIAGQSGLIWKIWTEEPAAGRAGGVYLFETRAAAEAYHAMHARRLAARGVTEIEASYRGVNDVLTRIDRGPVPPAP</sequence>
<dbReference type="Proteomes" id="UP000689967">
    <property type="component" value="Unassembled WGS sequence"/>
</dbReference>
<dbReference type="PANTHER" id="PTHR39169">
    <property type="match status" value="1"/>
</dbReference>
<evidence type="ECO:0000313" key="2">
    <source>
        <dbReference type="Proteomes" id="UP000689967"/>
    </source>
</evidence>